<organism evidence="7 8">
    <name type="scientific">Eubacterium barkeri</name>
    <name type="common">Clostridium barkeri</name>
    <dbReference type="NCBI Taxonomy" id="1528"/>
    <lineage>
        <taxon>Bacteria</taxon>
        <taxon>Bacillati</taxon>
        <taxon>Bacillota</taxon>
        <taxon>Clostridia</taxon>
        <taxon>Eubacteriales</taxon>
        <taxon>Eubacteriaceae</taxon>
        <taxon>Eubacterium</taxon>
    </lineage>
</organism>
<dbReference type="STRING" id="1528.SAMN04488579_10591"/>
<evidence type="ECO:0000256" key="4">
    <source>
        <dbReference type="RuleBase" id="RU003733"/>
    </source>
</evidence>
<dbReference type="AlphaFoldDB" id="A0A1H3DQ33"/>
<keyword evidence="8" id="KW-1185">Reference proteome</keyword>
<dbReference type="InterPro" id="IPR050406">
    <property type="entry name" value="FGGY_Carb_Kinase"/>
</dbReference>
<dbReference type="CDD" id="cd07779">
    <property type="entry name" value="ASKHA_NBD_FGGY_YgcE-like"/>
    <property type="match status" value="1"/>
</dbReference>
<gene>
    <name evidence="7" type="ORF">SAMN04488579_10591</name>
</gene>
<sequence>MKEKKYVVGVDCGTTSSKTVVFDFEGTAMGYGQKMNPLTYPAVGRVECDGPAMIKTLYETCREAIRNSGVDPEEIAAVSFDMFRCTMVTRDAQGGFTTPIIIWQDLRSAEMLPDMEAQLKNHGMAPDDLYDLCGMPLGGVNPSGKLQWVKKHQPEAYEKAVRIHTMMGLLTKAFGAEDYYDDINDTPWLQLNGEDFEYSPKLCEVFGVDIDKLAPLKKTGEIIGYVTEDVSGKTGLAVGTPLVMGTGDQQSGCIGCGCTSEGIGYACGGTAGITAGKSRNILRDPLRKCYVLGTPDGAYVMEGQSNAAGSAFKWFKNEICKVEDIAASSCGMEVYDFLTTEAKQSAPGANGVFFLPYLQGANTPNYEANARGTLMGMTFAHTRSDMVRAVMEGICYDIRDMLDAMVAGNVPDYNTVRLTGGVARSHYWCQMQADIYNRPCETVAVEEATALGCAMVAAVGVGVYQDYEEAAEHMVKVTRRYEPDPENVARYEDAYRTWQAVYHGLSGAAFDAVKDFQEKYRD</sequence>
<evidence type="ECO:0000259" key="5">
    <source>
        <dbReference type="Pfam" id="PF00370"/>
    </source>
</evidence>
<protein>
    <submittedName>
        <fullName evidence="7">Xylulokinase</fullName>
    </submittedName>
</protein>
<dbReference type="Gene3D" id="3.30.420.40">
    <property type="match status" value="2"/>
</dbReference>
<proteinExistence type="inferred from homology"/>
<evidence type="ECO:0000256" key="3">
    <source>
        <dbReference type="ARBA" id="ARBA00022777"/>
    </source>
</evidence>
<dbReference type="InterPro" id="IPR018484">
    <property type="entry name" value="FGGY_N"/>
</dbReference>
<dbReference type="PIRSF" id="PIRSF000538">
    <property type="entry name" value="GlpK"/>
    <property type="match status" value="1"/>
</dbReference>
<dbReference type="InterPro" id="IPR043129">
    <property type="entry name" value="ATPase_NBD"/>
</dbReference>
<dbReference type="InterPro" id="IPR000577">
    <property type="entry name" value="Carb_kinase_FGGY"/>
</dbReference>
<dbReference type="PROSITE" id="PS00445">
    <property type="entry name" value="FGGY_KINASES_2"/>
    <property type="match status" value="1"/>
</dbReference>
<dbReference type="GO" id="GO:0016301">
    <property type="term" value="F:kinase activity"/>
    <property type="evidence" value="ECO:0007669"/>
    <property type="project" value="UniProtKB-KW"/>
</dbReference>
<dbReference type="InterPro" id="IPR018485">
    <property type="entry name" value="FGGY_C"/>
</dbReference>
<evidence type="ECO:0000259" key="6">
    <source>
        <dbReference type="Pfam" id="PF02782"/>
    </source>
</evidence>
<keyword evidence="3 4" id="KW-0418">Kinase</keyword>
<dbReference type="EMBL" id="FNOU01000005">
    <property type="protein sequence ID" value="SDX68516.1"/>
    <property type="molecule type" value="Genomic_DNA"/>
</dbReference>
<dbReference type="Pfam" id="PF02782">
    <property type="entry name" value="FGGY_C"/>
    <property type="match status" value="1"/>
</dbReference>
<dbReference type="Proteomes" id="UP000199652">
    <property type="component" value="Unassembled WGS sequence"/>
</dbReference>
<dbReference type="SUPFAM" id="SSF53067">
    <property type="entry name" value="Actin-like ATPase domain"/>
    <property type="match status" value="2"/>
</dbReference>
<dbReference type="InterPro" id="IPR018483">
    <property type="entry name" value="Carb_kinase_FGGY_CS"/>
</dbReference>
<dbReference type="PANTHER" id="PTHR43095">
    <property type="entry name" value="SUGAR KINASE"/>
    <property type="match status" value="1"/>
</dbReference>
<keyword evidence="2 4" id="KW-0808">Transferase</keyword>
<evidence type="ECO:0000256" key="2">
    <source>
        <dbReference type="ARBA" id="ARBA00022679"/>
    </source>
</evidence>
<dbReference type="GO" id="GO:0005975">
    <property type="term" value="P:carbohydrate metabolic process"/>
    <property type="evidence" value="ECO:0007669"/>
    <property type="project" value="InterPro"/>
</dbReference>
<evidence type="ECO:0000256" key="1">
    <source>
        <dbReference type="ARBA" id="ARBA00009156"/>
    </source>
</evidence>
<evidence type="ECO:0000313" key="8">
    <source>
        <dbReference type="Proteomes" id="UP000199652"/>
    </source>
</evidence>
<feature type="domain" description="Carbohydrate kinase FGGY N-terminal" evidence="5">
    <location>
        <begin position="6"/>
        <end position="255"/>
    </location>
</feature>
<comment type="similarity">
    <text evidence="1 4">Belongs to the FGGY kinase family.</text>
</comment>
<reference evidence="8" key="1">
    <citation type="submission" date="2016-10" db="EMBL/GenBank/DDBJ databases">
        <authorList>
            <person name="Varghese N."/>
            <person name="Submissions S."/>
        </authorList>
    </citation>
    <scope>NUCLEOTIDE SEQUENCE [LARGE SCALE GENOMIC DNA]</scope>
    <source>
        <strain evidence="8">VPI 5359</strain>
    </source>
</reference>
<feature type="domain" description="Carbohydrate kinase FGGY C-terminal" evidence="6">
    <location>
        <begin position="297"/>
        <end position="460"/>
    </location>
</feature>
<dbReference type="GO" id="GO:0016773">
    <property type="term" value="F:phosphotransferase activity, alcohol group as acceptor"/>
    <property type="evidence" value="ECO:0007669"/>
    <property type="project" value="InterPro"/>
</dbReference>
<dbReference type="OrthoDB" id="1762170at2"/>
<accession>A0A1H3DQ33</accession>
<dbReference type="Pfam" id="PF00370">
    <property type="entry name" value="FGGY_N"/>
    <property type="match status" value="1"/>
</dbReference>
<dbReference type="RefSeq" id="WP_090243989.1">
    <property type="nucleotide sequence ID" value="NZ_FNOU01000005.1"/>
</dbReference>
<name>A0A1H3DQ33_EUBBA</name>
<evidence type="ECO:0000313" key="7">
    <source>
        <dbReference type="EMBL" id="SDX68516.1"/>
    </source>
</evidence>